<keyword evidence="2" id="KW-1185">Reference proteome</keyword>
<dbReference type="AlphaFoldDB" id="A0A1I0L295"/>
<protein>
    <recommendedName>
        <fullName evidence="3">Deazaflavin-dependent oxidoreductase, nitroreductase family</fullName>
    </recommendedName>
</protein>
<dbReference type="Proteomes" id="UP000199361">
    <property type="component" value="Unassembled WGS sequence"/>
</dbReference>
<dbReference type="Gene3D" id="2.30.110.10">
    <property type="entry name" value="Electron Transport, Fmn-binding Protein, Chain A"/>
    <property type="match status" value="1"/>
</dbReference>
<accession>A0A1I0L295</accession>
<sequence>MTPPGSGAHGGPLYALKRLMYRHGRPGRLARAMNRLDILQFAAGRLSPRSAAVLEVRGRASGRTISVPVAVADVGGRDHLVSMLGEEANWVRNVRAAGGDAVLRRSGGGERVHLEEVVPELRAPILRRYLELAPGARPHIPVDRRAPEQAFAAVAPSYPVFLIRYVER</sequence>
<gene>
    <name evidence="1" type="ORF">SAMN05421811_11168</name>
</gene>
<evidence type="ECO:0008006" key="3">
    <source>
        <dbReference type="Google" id="ProtNLM"/>
    </source>
</evidence>
<organism evidence="1 2">
    <name type="scientific">Nonomuraea wenchangensis</name>
    <dbReference type="NCBI Taxonomy" id="568860"/>
    <lineage>
        <taxon>Bacteria</taxon>
        <taxon>Bacillati</taxon>
        <taxon>Actinomycetota</taxon>
        <taxon>Actinomycetes</taxon>
        <taxon>Streptosporangiales</taxon>
        <taxon>Streptosporangiaceae</taxon>
        <taxon>Nonomuraea</taxon>
    </lineage>
</organism>
<evidence type="ECO:0000313" key="1">
    <source>
        <dbReference type="EMBL" id="SEU32743.1"/>
    </source>
</evidence>
<dbReference type="RefSeq" id="WP_218155974.1">
    <property type="nucleotide sequence ID" value="NZ_FOHX01000011.1"/>
</dbReference>
<dbReference type="InterPro" id="IPR012349">
    <property type="entry name" value="Split_barrel_FMN-bd"/>
</dbReference>
<evidence type="ECO:0000313" key="2">
    <source>
        <dbReference type="Proteomes" id="UP000199361"/>
    </source>
</evidence>
<reference evidence="1 2" key="1">
    <citation type="submission" date="2016-10" db="EMBL/GenBank/DDBJ databases">
        <authorList>
            <person name="de Groot N.N."/>
        </authorList>
    </citation>
    <scope>NUCLEOTIDE SEQUENCE [LARGE SCALE GENOMIC DNA]</scope>
    <source>
        <strain evidence="1 2">CGMCC 4.5598</strain>
    </source>
</reference>
<dbReference type="STRING" id="568860.SAMN05421811_11168"/>
<proteinExistence type="predicted"/>
<dbReference type="EMBL" id="FOHX01000011">
    <property type="protein sequence ID" value="SEU32743.1"/>
    <property type="molecule type" value="Genomic_DNA"/>
</dbReference>
<name>A0A1I0L295_9ACTN</name>